<evidence type="ECO:0000256" key="1">
    <source>
        <dbReference type="ARBA" id="ARBA00023125"/>
    </source>
</evidence>
<keyword evidence="4" id="KW-1185">Reference proteome</keyword>
<dbReference type="RefSeq" id="WP_088773383.1">
    <property type="nucleotide sequence ID" value="NZ_AP023082.1"/>
</dbReference>
<dbReference type="PANTHER" id="PTHR36924">
    <property type="entry name" value="ANTITOXIN HIGA-1"/>
    <property type="match status" value="1"/>
</dbReference>
<dbReference type="InterPro" id="IPR001387">
    <property type="entry name" value="Cro/C1-type_HTH"/>
</dbReference>
<gene>
    <name evidence="3" type="primary">higA</name>
    <name evidence="3" type="ORF">CDV26_11575</name>
</gene>
<evidence type="ECO:0000259" key="2">
    <source>
        <dbReference type="PROSITE" id="PS50943"/>
    </source>
</evidence>
<keyword evidence="1" id="KW-0238">DNA-binding</keyword>
<dbReference type="PROSITE" id="PS50943">
    <property type="entry name" value="HTH_CROC1"/>
    <property type="match status" value="1"/>
</dbReference>
<evidence type="ECO:0000313" key="3">
    <source>
        <dbReference type="EMBL" id="ASG68931.1"/>
    </source>
</evidence>
<organism evidence="3 4">
    <name type="scientific">Francisella halioticida</name>
    <dbReference type="NCBI Taxonomy" id="549298"/>
    <lineage>
        <taxon>Bacteria</taxon>
        <taxon>Pseudomonadati</taxon>
        <taxon>Pseudomonadota</taxon>
        <taxon>Gammaproteobacteria</taxon>
        <taxon>Thiotrichales</taxon>
        <taxon>Francisellaceae</taxon>
        <taxon>Francisella</taxon>
    </lineage>
</organism>
<name>A0ABM6M287_9GAMM</name>
<dbReference type="Proteomes" id="UP000249910">
    <property type="component" value="Chromosome"/>
</dbReference>
<dbReference type="SUPFAM" id="SSF47413">
    <property type="entry name" value="lambda repressor-like DNA-binding domains"/>
    <property type="match status" value="1"/>
</dbReference>
<dbReference type="NCBIfam" id="TIGR02607">
    <property type="entry name" value="antidote_HigA"/>
    <property type="match status" value="1"/>
</dbReference>
<dbReference type="InterPro" id="IPR010982">
    <property type="entry name" value="Lambda_DNA-bd_dom_sf"/>
</dbReference>
<protein>
    <submittedName>
        <fullName evidence="3">Addiction module antidote protein, HigA family</fullName>
    </submittedName>
</protein>
<dbReference type="EMBL" id="CP022132">
    <property type="protein sequence ID" value="ASG68931.1"/>
    <property type="molecule type" value="Genomic_DNA"/>
</dbReference>
<dbReference type="CDD" id="cd00093">
    <property type="entry name" value="HTH_XRE"/>
    <property type="match status" value="1"/>
</dbReference>
<evidence type="ECO:0000313" key="4">
    <source>
        <dbReference type="Proteomes" id="UP000249910"/>
    </source>
</evidence>
<dbReference type="Gene3D" id="1.10.260.40">
    <property type="entry name" value="lambda repressor-like DNA-binding domains"/>
    <property type="match status" value="1"/>
</dbReference>
<dbReference type="SMART" id="SM00530">
    <property type="entry name" value="HTH_XRE"/>
    <property type="match status" value="1"/>
</dbReference>
<dbReference type="Pfam" id="PF01381">
    <property type="entry name" value="HTH_3"/>
    <property type="match status" value="1"/>
</dbReference>
<feature type="domain" description="HTH cro/C1-type" evidence="2">
    <location>
        <begin position="26"/>
        <end position="71"/>
    </location>
</feature>
<sequence length="96" mass="10796">MLIPSNRKPTHPGEILLHEFIEPLSITQTKLANHLGWTYARVNEIVNGKRGITADSALSLSETFGVTPDFWLNLQMLYDLYSAKQTHKHVAPLEVA</sequence>
<dbReference type="PANTHER" id="PTHR36924:SF1">
    <property type="entry name" value="ANTITOXIN HIGA-1"/>
    <property type="match status" value="1"/>
</dbReference>
<proteinExistence type="predicted"/>
<reference evidence="3 4" key="1">
    <citation type="submission" date="2017-06" db="EMBL/GenBank/DDBJ databases">
        <title>Complete genome of Francisella halioticida.</title>
        <authorList>
            <person name="Sjodin A."/>
        </authorList>
    </citation>
    <scope>NUCLEOTIDE SEQUENCE [LARGE SCALE GENOMIC DNA]</scope>
    <source>
        <strain evidence="3 4">DSM 23729</strain>
    </source>
</reference>
<dbReference type="InterPro" id="IPR013430">
    <property type="entry name" value="Toxin_antidote_HigA"/>
</dbReference>
<accession>A0ABM6M287</accession>